<dbReference type="Gene3D" id="3.40.30.10">
    <property type="entry name" value="Glutaredoxin"/>
    <property type="match status" value="1"/>
</dbReference>
<keyword evidence="2 4" id="KW-0575">Peroxidase</keyword>
<dbReference type="PIRSF" id="PIRSF000303">
    <property type="entry name" value="Glutathion_perox"/>
    <property type="match status" value="1"/>
</dbReference>
<evidence type="ECO:0000256" key="2">
    <source>
        <dbReference type="ARBA" id="ARBA00022559"/>
    </source>
</evidence>
<dbReference type="EMBL" id="JAYWLC010000003">
    <property type="protein sequence ID" value="MER5171320.1"/>
    <property type="molecule type" value="Genomic_DNA"/>
</dbReference>
<reference evidence="5 6" key="1">
    <citation type="submission" date="2024-06" db="EMBL/GenBank/DDBJ databases">
        <title>Thioclava kandeliae sp. nov. from a rhizosphere soil sample of Kandelia candel in a mangrove.</title>
        <authorList>
            <person name="Mu T."/>
        </authorList>
    </citation>
    <scope>NUCLEOTIDE SEQUENCE [LARGE SCALE GENOMIC DNA]</scope>
    <source>
        <strain evidence="5 6">CPCC 100088</strain>
    </source>
</reference>
<keyword evidence="3 4" id="KW-0560">Oxidoreductase</keyword>
<accession>A0ABV1SEZ7</accession>
<dbReference type="SUPFAM" id="SSF52833">
    <property type="entry name" value="Thioredoxin-like"/>
    <property type="match status" value="1"/>
</dbReference>
<name>A0ABV1SEZ7_9RHOB</name>
<organism evidence="5 6">
    <name type="scientific">Thioclava kandeliae</name>
    <dbReference type="NCBI Taxonomy" id="3070818"/>
    <lineage>
        <taxon>Bacteria</taxon>
        <taxon>Pseudomonadati</taxon>
        <taxon>Pseudomonadota</taxon>
        <taxon>Alphaproteobacteria</taxon>
        <taxon>Rhodobacterales</taxon>
        <taxon>Paracoccaceae</taxon>
        <taxon>Thioclava</taxon>
    </lineage>
</organism>
<dbReference type="PROSITE" id="PS00460">
    <property type="entry name" value="GLUTATHIONE_PEROXID_1"/>
    <property type="match status" value="1"/>
</dbReference>
<evidence type="ECO:0000256" key="1">
    <source>
        <dbReference type="ARBA" id="ARBA00006926"/>
    </source>
</evidence>
<dbReference type="RefSeq" id="WP_339115002.1">
    <property type="nucleotide sequence ID" value="NZ_JAYWLC010000003.1"/>
</dbReference>
<dbReference type="InterPro" id="IPR029759">
    <property type="entry name" value="GPX_AS"/>
</dbReference>
<dbReference type="CDD" id="cd00340">
    <property type="entry name" value="GSH_Peroxidase"/>
    <property type="match status" value="1"/>
</dbReference>
<evidence type="ECO:0000313" key="6">
    <source>
        <dbReference type="Proteomes" id="UP001438953"/>
    </source>
</evidence>
<dbReference type="Proteomes" id="UP001438953">
    <property type="component" value="Unassembled WGS sequence"/>
</dbReference>
<gene>
    <name evidence="5" type="ORF">VSX56_05965</name>
</gene>
<keyword evidence="6" id="KW-1185">Reference proteome</keyword>
<dbReference type="PRINTS" id="PR01011">
    <property type="entry name" value="GLUTPROXDASE"/>
</dbReference>
<comment type="similarity">
    <text evidence="1 4">Belongs to the glutathione peroxidase family.</text>
</comment>
<sequence>MRKFVSGVIALMIMVGLVTTVLASGRSSMPDVTFDGIEGERFRLADWSDKVVLVVNTASLCGYAGQFEEMQDLLDRYYDEGLIVLAVPSDNFRQELPTNAEVRRYCVMAFGIEDMPMAEITDVTGERAHPFYAWLRDSYDFEPDWNFNKVLLGRGGEVLHTYRSSDAPMSDTMRHDIERALRG</sequence>
<protein>
    <recommendedName>
        <fullName evidence="4">Glutathione peroxidase</fullName>
    </recommendedName>
</protein>
<dbReference type="PROSITE" id="PS51355">
    <property type="entry name" value="GLUTATHIONE_PEROXID_3"/>
    <property type="match status" value="1"/>
</dbReference>
<evidence type="ECO:0000256" key="4">
    <source>
        <dbReference type="RuleBase" id="RU000499"/>
    </source>
</evidence>
<dbReference type="InterPro" id="IPR036249">
    <property type="entry name" value="Thioredoxin-like_sf"/>
</dbReference>
<dbReference type="GO" id="GO:0004601">
    <property type="term" value="F:peroxidase activity"/>
    <property type="evidence" value="ECO:0007669"/>
    <property type="project" value="UniProtKB-KW"/>
</dbReference>
<evidence type="ECO:0000256" key="3">
    <source>
        <dbReference type="ARBA" id="ARBA00023002"/>
    </source>
</evidence>
<proteinExistence type="inferred from homology"/>
<dbReference type="Pfam" id="PF00255">
    <property type="entry name" value="GSHPx"/>
    <property type="match status" value="1"/>
</dbReference>
<evidence type="ECO:0000313" key="5">
    <source>
        <dbReference type="EMBL" id="MER5171320.1"/>
    </source>
</evidence>
<dbReference type="PANTHER" id="PTHR11592">
    <property type="entry name" value="GLUTATHIONE PEROXIDASE"/>
    <property type="match status" value="1"/>
</dbReference>
<dbReference type="PANTHER" id="PTHR11592:SF78">
    <property type="entry name" value="GLUTATHIONE PEROXIDASE"/>
    <property type="match status" value="1"/>
</dbReference>
<comment type="caution">
    <text evidence="5">The sequence shown here is derived from an EMBL/GenBank/DDBJ whole genome shotgun (WGS) entry which is preliminary data.</text>
</comment>
<dbReference type="InterPro" id="IPR000889">
    <property type="entry name" value="Glutathione_peroxidase"/>
</dbReference>